<dbReference type="EMBL" id="AJWJ01000154">
    <property type="protein sequence ID" value="KAF2074300.1"/>
    <property type="molecule type" value="Genomic_DNA"/>
</dbReference>
<evidence type="ECO:0000256" key="2">
    <source>
        <dbReference type="ARBA" id="ARBA00022603"/>
    </source>
</evidence>
<evidence type="ECO:0000259" key="4">
    <source>
        <dbReference type="Pfam" id="PF00588"/>
    </source>
</evidence>
<evidence type="ECO:0000313" key="6">
    <source>
        <dbReference type="Proteomes" id="UP000695562"/>
    </source>
</evidence>
<reference evidence="5" key="1">
    <citation type="submission" date="2020-01" db="EMBL/GenBank/DDBJ databases">
        <title>Development of genomics and gene disruption for Polysphondylium violaceum indicates a role for the polyketide synthase stlB in stalk morphogenesis.</title>
        <authorList>
            <person name="Narita B."/>
            <person name="Kawabe Y."/>
            <person name="Kin K."/>
            <person name="Saito T."/>
            <person name="Gibbs R."/>
            <person name="Kuspa A."/>
            <person name="Muzny D."/>
            <person name="Queller D."/>
            <person name="Richards S."/>
            <person name="Strassman J."/>
            <person name="Sucgang R."/>
            <person name="Worley K."/>
            <person name="Schaap P."/>
        </authorList>
    </citation>
    <scope>NUCLEOTIDE SEQUENCE</scope>
    <source>
        <strain evidence="5">QSvi11</strain>
    </source>
</reference>
<dbReference type="AlphaFoldDB" id="A0A8J4PWA5"/>
<dbReference type="InterPro" id="IPR001537">
    <property type="entry name" value="SpoU_MeTrfase"/>
</dbReference>
<keyword evidence="1" id="KW-0694">RNA-binding</keyword>
<feature type="domain" description="tRNA/rRNA methyltransferase SpoU type" evidence="4">
    <location>
        <begin position="50"/>
        <end position="117"/>
    </location>
</feature>
<keyword evidence="2" id="KW-0489">Methyltransferase</keyword>
<gene>
    <name evidence="5" type="ORF">CYY_004394</name>
</gene>
<feature type="domain" description="tRNA/rRNA methyltransferase SpoU type" evidence="4">
    <location>
        <begin position="240"/>
        <end position="293"/>
    </location>
</feature>
<sequence>MDKLNHLLKIYSNGHVIEYLTKVRHTLRPFIGDKRYSKLDSAIRHRTSRFTIVLENVGNPGNISAITRSCDAMGIHNIHLIENRSFLQDFTASQALTNDNVNSRAINSLTRQQHYIDQQQQQQIQDNNSSSDSPLYKGGYAVSMGSEKWVNVVKHTNVSSCVDHLKEKGYSIWTSDLTERAFQFDKLVFQSNNYNQLPNQFKSIFNSINNNDANLSESIYNKYLIESNSINSNSNSSNDDYIVREQEKIALVFGNEVVGVSNELKEKSDQTFFLPMSGMVQSFNVSVSVAMTLAYLKAQGALNGNLSEFEKNLIFTKWHIDSLGDSDLILKRYNIDPDQVQDYLKLIN</sequence>
<dbReference type="InterPro" id="IPR033671">
    <property type="entry name" value="TrmH"/>
</dbReference>
<dbReference type="GO" id="GO:0000049">
    <property type="term" value="F:tRNA binding"/>
    <property type="evidence" value="ECO:0007669"/>
    <property type="project" value="UniProtKB-KW"/>
</dbReference>
<dbReference type="Gene3D" id="3.40.1280.10">
    <property type="match status" value="1"/>
</dbReference>
<keyword evidence="1" id="KW-0820">tRNA-binding</keyword>
<organism evidence="5 6">
    <name type="scientific">Polysphondylium violaceum</name>
    <dbReference type="NCBI Taxonomy" id="133409"/>
    <lineage>
        <taxon>Eukaryota</taxon>
        <taxon>Amoebozoa</taxon>
        <taxon>Evosea</taxon>
        <taxon>Eumycetozoa</taxon>
        <taxon>Dictyostelia</taxon>
        <taxon>Dictyosteliales</taxon>
        <taxon>Dictyosteliaceae</taxon>
        <taxon>Polysphondylium</taxon>
    </lineage>
</organism>
<dbReference type="InterPro" id="IPR029026">
    <property type="entry name" value="tRNA_m1G_MTases_N"/>
</dbReference>
<dbReference type="Pfam" id="PF00588">
    <property type="entry name" value="SpoU_methylase"/>
    <property type="match status" value="2"/>
</dbReference>
<dbReference type="PANTHER" id="PTHR43453">
    <property type="entry name" value="RRNA METHYLASE-LIKE"/>
    <property type="match status" value="1"/>
</dbReference>
<keyword evidence="6" id="KW-1185">Reference proteome</keyword>
<evidence type="ECO:0000256" key="1">
    <source>
        <dbReference type="ARBA" id="ARBA00022555"/>
    </source>
</evidence>
<proteinExistence type="predicted"/>
<keyword evidence="3" id="KW-0808">Transferase</keyword>
<dbReference type="GO" id="GO:0008173">
    <property type="term" value="F:RNA methyltransferase activity"/>
    <property type="evidence" value="ECO:0007669"/>
    <property type="project" value="InterPro"/>
</dbReference>
<evidence type="ECO:0000313" key="5">
    <source>
        <dbReference type="EMBL" id="KAF2074300.1"/>
    </source>
</evidence>
<dbReference type="PANTHER" id="PTHR43453:SF3">
    <property type="entry name" value="TRNA_RRNA METHYLTRANSFERASE SPOU TYPE DOMAIN-CONTAINING PROTEIN"/>
    <property type="match status" value="1"/>
</dbReference>
<dbReference type="SUPFAM" id="SSF75217">
    <property type="entry name" value="alpha/beta knot"/>
    <property type="match status" value="2"/>
</dbReference>
<dbReference type="InterPro" id="IPR029028">
    <property type="entry name" value="Alpha/beta_knot_MTases"/>
</dbReference>
<evidence type="ECO:0000256" key="3">
    <source>
        <dbReference type="ARBA" id="ARBA00022679"/>
    </source>
</evidence>
<comment type="caution">
    <text evidence="5">The sequence shown here is derived from an EMBL/GenBank/DDBJ whole genome shotgun (WGS) entry which is preliminary data.</text>
</comment>
<dbReference type="GO" id="GO:0002938">
    <property type="term" value="P:tRNA guanine ribose methylation"/>
    <property type="evidence" value="ECO:0007669"/>
    <property type="project" value="TreeGrafter"/>
</dbReference>
<name>A0A8J4PWA5_9MYCE</name>
<accession>A0A8J4PWA5</accession>
<dbReference type="Proteomes" id="UP000695562">
    <property type="component" value="Unassembled WGS sequence"/>
</dbReference>
<dbReference type="CDD" id="cd18092">
    <property type="entry name" value="SpoU-like_TrmH"/>
    <property type="match status" value="1"/>
</dbReference>
<dbReference type="OrthoDB" id="241340at2759"/>
<protein>
    <recommendedName>
        <fullName evidence="4">tRNA/rRNA methyltransferase SpoU type domain-containing protein</fullName>
    </recommendedName>
</protein>